<feature type="transmembrane region" description="Helical" evidence="10">
    <location>
        <begin position="933"/>
        <end position="960"/>
    </location>
</feature>
<dbReference type="Proteomes" id="UP000623129">
    <property type="component" value="Unassembled WGS sequence"/>
</dbReference>
<feature type="signal peptide" evidence="11">
    <location>
        <begin position="1"/>
        <end position="27"/>
    </location>
</feature>
<comment type="caution">
    <text evidence="13">The sequence shown here is derived from an EMBL/GenBank/DDBJ whole genome shotgun (WGS) entry which is preliminary data.</text>
</comment>
<sequence length="1093" mass="121482">MQLRWPQNMIIFILFLFLSSKLPGGISQATPPAPPVGVPPSVSVPPMANGDFQNIQTQLTNLTNSITKTLADKFSFCVADLNKDFNDTFGFSDQQFVSDCLVKTNGDLGGRICTKSEIKFYFSLFTVGGVSAFLKPNKNCNLTLWPSGCDQGWACSVTPDQILTVANNPDYDKEIPPRTYNCQTCCEGFFCPRGLTCMIPCPLGAYCPVADLNVTTGGCDPYDYQVPMGNGSSSCGAANLWADVGTTKSIFCPAGSYCPSTIEKLNCTDGHFCRLGSTSPSKCLFKSSCDPNSEKDNIFFVGVFLMVAMSVLLLIFYNFSGIFLKIRQRRQAKSRETAAVRARETVQARQRWKTAKEVAKRNIARLSTQLSRTVSRRRISIGYDEPEEPATLLSNTIELSDASASTTKKEHVTNIYDNDEIVNDVENNISNKENKGKEETPKKKHHRQTRTQIFQNAYMEIEKEKAFQQQNKNTTFSEVFSQATKEKVRKRPLLEVAFKDLTLTLGKKKLLRSITGKLIPGKVTAVMGPSGAGKTTFLNAVAGKVVAGCKVSGSVLVNGKVGNIRSYKKIIGFVPQDDIVHGDLTVEENLWFSARCRLSASMKEENKILVVERVIESLGLQGIRSSLVGTVEKRGISGGQRKRVNVGLEMVMEPSLLILDEPTSGLDSSSSQLLLRALRHEALEGVNIAAVIHQPSYTLYRMFDDIIFLAKGGLTVYHGSIEKVEGYFSMLGLNVPDRMNPPDYFIDVLEGIVKSNAQIDIKHLPLQWILYNGYDVPKDMQEDLEEMNGSNRSSGLGSMRAESGESVTDEIWANARYSRNDDTIHKKDFFKKSNDLTNRKTPGVLTQYRYYLGRVVKQRLRDAQGQGIDYLILCLAGTCLGTIARLRDTNFGIPGYIYTIIAISLLCKIAALKSFSQDQLQYWRERASGMSSLAYFLAKDTVDHFNTIVKPVVYLSMFYFFNNPRSTFLDNVAVMVALVYCVTGVGYTFAVCFQPASAQLWSALLPVVLTLLPTLGTTPQFVANLCYPKWALEGFVIANAKSYSGVWLITRCAILLKKNYNINHWALCLTVLFLYGLLFRIIAFICLILLQKK</sequence>
<comment type="subcellular location">
    <subcellularLocation>
        <location evidence="1">Membrane</location>
        <topology evidence="1">Multi-pass membrane protein</topology>
    </subcellularLocation>
</comment>
<dbReference type="FunFam" id="3.40.50.300:FF:000367">
    <property type="entry name" value="ABC transporter G family member 24"/>
    <property type="match status" value="1"/>
</dbReference>
<dbReference type="Pfam" id="PF00005">
    <property type="entry name" value="ABC_tran"/>
    <property type="match status" value="1"/>
</dbReference>
<gene>
    <name evidence="13" type="ORF">FCM35_KLT13244</name>
</gene>
<keyword evidence="7 10" id="KW-1133">Transmembrane helix</keyword>
<keyword evidence="6" id="KW-0067">ATP-binding</keyword>
<dbReference type="AlphaFoldDB" id="A0A833QM50"/>
<evidence type="ECO:0000256" key="1">
    <source>
        <dbReference type="ARBA" id="ARBA00004141"/>
    </source>
</evidence>
<dbReference type="GO" id="GO:0140359">
    <property type="term" value="F:ABC-type transporter activity"/>
    <property type="evidence" value="ECO:0007669"/>
    <property type="project" value="InterPro"/>
</dbReference>
<dbReference type="EMBL" id="SWLB01000025">
    <property type="protein sequence ID" value="KAF3322103.1"/>
    <property type="molecule type" value="Genomic_DNA"/>
</dbReference>
<keyword evidence="14" id="KW-1185">Reference proteome</keyword>
<keyword evidence="3" id="KW-0813">Transport</keyword>
<evidence type="ECO:0000256" key="6">
    <source>
        <dbReference type="ARBA" id="ARBA00022840"/>
    </source>
</evidence>
<keyword evidence="8 10" id="KW-0472">Membrane</keyword>
<dbReference type="GO" id="GO:0016887">
    <property type="term" value="F:ATP hydrolysis activity"/>
    <property type="evidence" value="ECO:0007669"/>
    <property type="project" value="InterPro"/>
</dbReference>
<dbReference type="SUPFAM" id="SSF52540">
    <property type="entry name" value="P-loop containing nucleoside triphosphate hydrolases"/>
    <property type="match status" value="1"/>
</dbReference>
<dbReference type="CDD" id="cd03213">
    <property type="entry name" value="ABCG_EPDR"/>
    <property type="match status" value="1"/>
</dbReference>
<feature type="compositionally biased region" description="Basic and acidic residues" evidence="9">
    <location>
        <begin position="432"/>
        <end position="441"/>
    </location>
</feature>
<evidence type="ECO:0000256" key="4">
    <source>
        <dbReference type="ARBA" id="ARBA00022692"/>
    </source>
</evidence>
<dbReference type="PROSITE" id="PS00211">
    <property type="entry name" value="ABC_TRANSPORTER_1"/>
    <property type="match status" value="1"/>
</dbReference>
<evidence type="ECO:0000256" key="10">
    <source>
        <dbReference type="SAM" id="Phobius"/>
    </source>
</evidence>
<evidence type="ECO:0000313" key="13">
    <source>
        <dbReference type="EMBL" id="KAF3322103.1"/>
    </source>
</evidence>
<dbReference type="InterPro" id="IPR003593">
    <property type="entry name" value="AAA+_ATPase"/>
</dbReference>
<dbReference type="Gene3D" id="3.40.50.300">
    <property type="entry name" value="P-loop containing nucleotide triphosphate hydrolases"/>
    <property type="match status" value="1"/>
</dbReference>
<dbReference type="InterPro" id="IPR027417">
    <property type="entry name" value="P-loop_NTPase"/>
</dbReference>
<dbReference type="PANTHER" id="PTHR48041:SF77">
    <property type="entry name" value="OS04G0194500 PROTEIN"/>
    <property type="match status" value="1"/>
</dbReference>
<feature type="domain" description="ABC transporter" evidence="12">
    <location>
        <begin position="496"/>
        <end position="736"/>
    </location>
</feature>
<feature type="region of interest" description="Disordered" evidence="9">
    <location>
        <begin position="427"/>
        <end position="449"/>
    </location>
</feature>
<feature type="transmembrane region" description="Helical" evidence="10">
    <location>
        <begin position="1000"/>
        <end position="1022"/>
    </location>
</feature>
<dbReference type="InterPro" id="IPR003439">
    <property type="entry name" value="ABC_transporter-like_ATP-bd"/>
</dbReference>
<feature type="transmembrane region" description="Helical" evidence="10">
    <location>
        <begin position="298"/>
        <end position="324"/>
    </location>
</feature>
<feature type="chain" id="PRO_5032841358" evidence="11">
    <location>
        <begin position="28"/>
        <end position="1093"/>
    </location>
</feature>
<dbReference type="InterPro" id="IPR017871">
    <property type="entry name" value="ABC_transporter-like_CS"/>
</dbReference>
<dbReference type="PROSITE" id="PS50893">
    <property type="entry name" value="ABC_TRANSPORTER_2"/>
    <property type="match status" value="1"/>
</dbReference>
<dbReference type="InterPro" id="IPR043926">
    <property type="entry name" value="ABCG_dom"/>
</dbReference>
<comment type="similarity">
    <text evidence="2">Belongs to the ABC transporter superfamily. ABCG family. Eye pigment precursor importer (TC 3.A.1.204) subfamily.</text>
</comment>
<proteinExistence type="inferred from homology"/>
<feature type="transmembrane region" description="Helical" evidence="10">
    <location>
        <begin position="893"/>
        <end position="912"/>
    </location>
</feature>
<keyword evidence="5" id="KW-0547">Nucleotide-binding</keyword>
<evidence type="ECO:0000256" key="11">
    <source>
        <dbReference type="SAM" id="SignalP"/>
    </source>
</evidence>
<reference evidence="13" key="1">
    <citation type="submission" date="2020-01" db="EMBL/GenBank/DDBJ databases">
        <title>Genome sequence of Kobresia littledalei, the first chromosome-level genome in the family Cyperaceae.</title>
        <authorList>
            <person name="Qu G."/>
        </authorList>
    </citation>
    <scope>NUCLEOTIDE SEQUENCE</scope>
    <source>
        <strain evidence="13">C.B.Clarke</strain>
        <tissue evidence="13">Leaf</tissue>
    </source>
</reference>
<dbReference type="GO" id="GO:0005524">
    <property type="term" value="F:ATP binding"/>
    <property type="evidence" value="ECO:0007669"/>
    <property type="project" value="UniProtKB-KW"/>
</dbReference>
<accession>A0A833QM50</accession>
<keyword evidence="4 10" id="KW-0812">Transmembrane</keyword>
<keyword evidence="11" id="KW-0732">Signal</keyword>
<evidence type="ECO:0000256" key="7">
    <source>
        <dbReference type="ARBA" id="ARBA00022989"/>
    </source>
</evidence>
<evidence type="ECO:0000256" key="9">
    <source>
        <dbReference type="SAM" id="MobiDB-lite"/>
    </source>
</evidence>
<dbReference type="Pfam" id="PF19055">
    <property type="entry name" value="ABC2_membrane_7"/>
    <property type="match status" value="1"/>
</dbReference>
<evidence type="ECO:0000313" key="14">
    <source>
        <dbReference type="Proteomes" id="UP000623129"/>
    </source>
</evidence>
<feature type="transmembrane region" description="Helical" evidence="10">
    <location>
        <begin position="972"/>
        <end position="993"/>
    </location>
</feature>
<dbReference type="SMART" id="SM00382">
    <property type="entry name" value="AAA"/>
    <property type="match status" value="1"/>
</dbReference>
<name>A0A833QM50_9POAL</name>
<dbReference type="GO" id="GO:0016020">
    <property type="term" value="C:membrane"/>
    <property type="evidence" value="ECO:0007669"/>
    <property type="project" value="UniProtKB-SubCell"/>
</dbReference>
<organism evidence="13 14">
    <name type="scientific">Carex littledalei</name>
    <dbReference type="NCBI Taxonomy" id="544730"/>
    <lineage>
        <taxon>Eukaryota</taxon>
        <taxon>Viridiplantae</taxon>
        <taxon>Streptophyta</taxon>
        <taxon>Embryophyta</taxon>
        <taxon>Tracheophyta</taxon>
        <taxon>Spermatophyta</taxon>
        <taxon>Magnoliopsida</taxon>
        <taxon>Liliopsida</taxon>
        <taxon>Poales</taxon>
        <taxon>Cyperaceae</taxon>
        <taxon>Cyperoideae</taxon>
        <taxon>Cariceae</taxon>
        <taxon>Carex</taxon>
        <taxon>Carex subgen. Euthyceras</taxon>
    </lineage>
</organism>
<protein>
    <submittedName>
        <fullName evidence="13">ABC transporter G family member 28-like protein</fullName>
    </submittedName>
</protein>
<dbReference type="InterPro" id="IPR050352">
    <property type="entry name" value="ABCG_transporters"/>
</dbReference>
<evidence type="ECO:0000256" key="5">
    <source>
        <dbReference type="ARBA" id="ARBA00022741"/>
    </source>
</evidence>
<evidence type="ECO:0000256" key="2">
    <source>
        <dbReference type="ARBA" id="ARBA00005814"/>
    </source>
</evidence>
<dbReference type="PANTHER" id="PTHR48041">
    <property type="entry name" value="ABC TRANSPORTER G FAMILY MEMBER 28"/>
    <property type="match status" value="1"/>
</dbReference>
<dbReference type="OrthoDB" id="66620at2759"/>
<evidence type="ECO:0000259" key="12">
    <source>
        <dbReference type="PROSITE" id="PS50893"/>
    </source>
</evidence>
<feature type="transmembrane region" description="Helical" evidence="10">
    <location>
        <begin position="1064"/>
        <end position="1090"/>
    </location>
</feature>
<evidence type="ECO:0000256" key="3">
    <source>
        <dbReference type="ARBA" id="ARBA00022448"/>
    </source>
</evidence>
<evidence type="ECO:0000256" key="8">
    <source>
        <dbReference type="ARBA" id="ARBA00023136"/>
    </source>
</evidence>